<gene>
    <name evidence="1" type="ORF">T190423A01A_90031</name>
</gene>
<comment type="caution">
    <text evidence="1">The sequence shown here is derived from an EMBL/GenBank/DDBJ whole genome shotgun (WGS) entry which is preliminary data.</text>
</comment>
<dbReference type="Proteomes" id="UP001497527">
    <property type="component" value="Unassembled WGS sequence"/>
</dbReference>
<sequence>MNELLVNRLNEAIDFLKSEKIIKTQKDIADIMGMNINSISQALNGNEKYLTDSFLKKFSLSFSSINFSWLKGEDQTMIVSESTLSRIPSDEEIQKCIENLILHEELFKKFDSYNTFIKNKENEVENRVLKEIIKEKLNK</sequence>
<protein>
    <recommendedName>
        <fullName evidence="3">HTH cro/C1-type domain-containing protein</fullName>
    </recommendedName>
</protein>
<keyword evidence="2" id="KW-1185">Reference proteome</keyword>
<evidence type="ECO:0000313" key="2">
    <source>
        <dbReference type="Proteomes" id="UP001497527"/>
    </source>
</evidence>
<dbReference type="EMBL" id="CAXJIO010000018">
    <property type="protein sequence ID" value="CAL2104606.1"/>
    <property type="molecule type" value="Genomic_DNA"/>
</dbReference>
<evidence type="ECO:0000313" key="1">
    <source>
        <dbReference type="EMBL" id="CAL2104606.1"/>
    </source>
</evidence>
<organism evidence="1 2">
    <name type="scientific">Tenacibaculum polynesiense</name>
    <dbReference type="NCBI Taxonomy" id="3137857"/>
    <lineage>
        <taxon>Bacteria</taxon>
        <taxon>Pseudomonadati</taxon>
        <taxon>Bacteroidota</taxon>
        <taxon>Flavobacteriia</taxon>
        <taxon>Flavobacteriales</taxon>
        <taxon>Flavobacteriaceae</taxon>
        <taxon>Tenacibaculum</taxon>
    </lineage>
</organism>
<proteinExistence type="predicted"/>
<evidence type="ECO:0008006" key="3">
    <source>
        <dbReference type="Google" id="ProtNLM"/>
    </source>
</evidence>
<reference evidence="1 2" key="1">
    <citation type="submission" date="2024-05" db="EMBL/GenBank/DDBJ databases">
        <authorList>
            <person name="Duchaud E."/>
        </authorList>
    </citation>
    <scope>NUCLEOTIDE SEQUENCE [LARGE SCALE GENOMIC DNA]</scope>
    <source>
        <strain evidence="1">Ena-SAMPLE-TAB-13-05-2024-13:56:06:370-140308</strain>
    </source>
</reference>
<name>A0ABM9PG58_9FLAO</name>
<accession>A0ABM9PG58</accession>